<dbReference type="Proteomes" id="UP000230066">
    <property type="component" value="Unassembled WGS sequence"/>
</dbReference>
<dbReference type="AlphaFoldDB" id="A0A4E0RLE4"/>
<sequence length="130" mass="15023">MCRVPLTDSWVERHCSGLHPRDAVSRSNFGKHREIQSRSSHCAMNHPELQHQLPPKTDLIFAEARTTWKQCDDIVASMAAQKQCKTVEKMLPVVLQETQFPCFLLEMDMFSVLTLGRKVDIHLIDQFYLV</sequence>
<name>A0A4E0RLE4_FASHE</name>
<comment type="caution">
    <text evidence="1">The sequence shown here is derived from an EMBL/GenBank/DDBJ whole genome shotgun (WGS) entry which is preliminary data.</text>
</comment>
<reference evidence="1" key="1">
    <citation type="submission" date="2019-03" db="EMBL/GenBank/DDBJ databases">
        <title>Improved annotation for the trematode Fasciola hepatica.</title>
        <authorList>
            <person name="Choi Y.-J."/>
            <person name="Martin J."/>
            <person name="Mitreva M."/>
        </authorList>
    </citation>
    <scope>NUCLEOTIDE SEQUENCE [LARGE SCALE GENOMIC DNA]</scope>
</reference>
<evidence type="ECO:0000313" key="1">
    <source>
        <dbReference type="EMBL" id="THD26724.1"/>
    </source>
</evidence>
<gene>
    <name evidence="1" type="ORF">D915_002113</name>
</gene>
<evidence type="ECO:0000313" key="2">
    <source>
        <dbReference type="Proteomes" id="UP000230066"/>
    </source>
</evidence>
<proteinExistence type="predicted"/>
<accession>A0A4E0RLE4</accession>
<protein>
    <submittedName>
        <fullName evidence="1">Uncharacterized protein</fullName>
    </submittedName>
</protein>
<keyword evidence="2" id="KW-1185">Reference proteome</keyword>
<dbReference type="EMBL" id="JXXN02000648">
    <property type="protein sequence ID" value="THD26724.1"/>
    <property type="molecule type" value="Genomic_DNA"/>
</dbReference>
<organism evidence="1 2">
    <name type="scientific">Fasciola hepatica</name>
    <name type="common">Liver fluke</name>
    <dbReference type="NCBI Taxonomy" id="6192"/>
    <lineage>
        <taxon>Eukaryota</taxon>
        <taxon>Metazoa</taxon>
        <taxon>Spiralia</taxon>
        <taxon>Lophotrochozoa</taxon>
        <taxon>Platyhelminthes</taxon>
        <taxon>Trematoda</taxon>
        <taxon>Digenea</taxon>
        <taxon>Plagiorchiida</taxon>
        <taxon>Echinostomata</taxon>
        <taxon>Echinostomatoidea</taxon>
        <taxon>Fasciolidae</taxon>
        <taxon>Fasciola</taxon>
    </lineage>
</organism>